<keyword evidence="5" id="KW-0804">Transcription</keyword>
<dbReference type="InterPro" id="IPR039425">
    <property type="entry name" value="RNA_pol_sigma-70-like"/>
</dbReference>
<evidence type="ECO:0000259" key="7">
    <source>
        <dbReference type="Pfam" id="PF08281"/>
    </source>
</evidence>
<dbReference type="InterPro" id="IPR036388">
    <property type="entry name" value="WH-like_DNA-bd_sf"/>
</dbReference>
<keyword evidence="3" id="KW-0731">Sigma factor</keyword>
<evidence type="ECO:0000256" key="3">
    <source>
        <dbReference type="ARBA" id="ARBA00023082"/>
    </source>
</evidence>
<dbReference type="InterPro" id="IPR013324">
    <property type="entry name" value="RNA_pol_sigma_r3/r4-like"/>
</dbReference>
<dbReference type="NCBIfam" id="TIGR02937">
    <property type="entry name" value="sigma70-ECF"/>
    <property type="match status" value="1"/>
</dbReference>
<reference evidence="8 9" key="1">
    <citation type="journal article" date="2019" name="J. Ind. Microbiol. Biotechnol.">
        <title>Paenibacillus amylolyticus 27C64 has a diverse set of carbohydrate-active enzymes and complete pectin deconstruction system.</title>
        <authorList>
            <person name="Keggi C."/>
            <person name="Doran-Peterson J."/>
        </authorList>
    </citation>
    <scope>NUCLEOTIDE SEQUENCE [LARGE SCALE GENOMIC DNA]</scope>
    <source>
        <strain evidence="8 9">27C64</strain>
    </source>
</reference>
<dbReference type="Gene3D" id="1.10.1740.10">
    <property type="match status" value="1"/>
</dbReference>
<accession>A0A5M9X1R3</accession>
<feature type="domain" description="RNA polymerase sigma factor 70 region 4 type 2" evidence="7">
    <location>
        <begin position="123"/>
        <end position="175"/>
    </location>
</feature>
<dbReference type="PANTHER" id="PTHR43133">
    <property type="entry name" value="RNA POLYMERASE ECF-TYPE SIGMA FACTO"/>
    <property type="match status" value="1"/>
</dbReference>
<evidence type="ECO:0000256" key="5">
    <source>
        <dbReference type="ARBA" id="ARBA00023163"/>
    </source>
</evidence>
<evidence type="ECO:0000313" key="8">
    <source>
        <dbReference type="EMBL" id="KAA8787880.1"/>
    </source>
</evidence>
<name>A0A5M9X1R3_PAEAM</name>
<dbReference type="InterPro" id="IPR013325">
    <property type="entry name" value="RNA_pol_sigma_r2"/>
</dbReference>
<dbReference type="EMBL" id="RIAS01000036">
    <property type="protein sequence ID" value="KAA8787880.1"/>
    <property type="molecule type" value="Genomic_DNA"/>
</dbReference>
<dbReference type="GO" id="GO:0016987">
    <property type="term" value="F:sigma factor activity"/>
    <property type="evidence" value="ECO:0007669"/>
    <property type="project" value="UniProtKB-KW"/>
</dbReference>
<comment type="caution">
    <text evidence="8">The sequence shown here is derived from an EMBL/GenBank/DDBJ whole genome shotgun (WGS) entry which is preliminary data.</text>
</comment>
<dbReference type="PANTHER" id="PTHR43133:SF8">
    <property type="entry name" value="RNA POLYMERASE SIGMA FACTOR HI_1459-RELATED"/>
    <property type="match status" value="1"/>
</dbReference>
<dbReference type="OrthoDB" id="2657224at2"/>
<evidence type="ECO:0000256" key="2">
    <source>
        <dbReference type="ARBA" id="ARBA00023015"/>
    </source>
</evidence>
<proteinExistence type="inferred from homology"/>
<dbReference type="GO" id="GO:0006352">
    <property type="term" value="P:DNA-templated transcription initiation"/>
    <property type="evidence" value="ECO:0007669"/>
    <property type="project" value="InterPro"/>
</dbReference>
<dbReference type="Pfam" id="PF08281">
    <property type="entry name" value="Sigma70_r4_2"/>
    <property type="match status" value="1"/>
</dbReference>
<dbReference type="InterPro" id="IPR013249">
    <property type="entry name" value="RNA_pol_sigma70_r4_t2"/>
</dbReference>
<dbReference type="InterPro" id="IPR014284">
    <property type="entry name" value="RNA_pol_sigma-70_dom"/>
</dbReference>
<evidence type="ECO:0000256" key="4">
    <source>
        <dbReference type="ARBA" id="ARBA00023125"/>
    </source>
</evidence>
<keyword evidence="2" id="KW-0805">Transcription regulation</keyword>
<dbReference type="RefSeq" id="WP_123067462.1">
    <property type="nucleotide sequence ID" value="NZ_RIAS01000036.1"/>
</dbReference>
<evidence type="ECO:0000256" key="1">
    <source>
        <dbReference type="ARBA" id="ARBA00010641"/>
    </source>
</evidence>
<dbReference type="AlphaFoldDB" id="A0A5M9X1R3"/>
<evidence type="ECO:0000313" key="9">
    <source>
        <dbReference type="Proteomes" id="UP000323664"/>
    </source>
</evidence>
<evidence type="ECO:0000259" key="6">
    <source>
        <dbReference type="Pfam" id="PF04542"/>
    </source>
</evidence>
<dbReference type="InterPro" id="IPR007627">
    <property type="entry name" value="RNA_pol_sigma70_r2"/>
</dbReference>
<protein>
    <submittedName>
        <fullName evidence="8">Sigma-70 family RNA polymerase sigma factor</fullName>
    </submittedName>
</protein>
<dbReference type="SUPFAM" id="SSF88946">
    <property type="entry name" value="Sigma2 domain of RNA polymerase sigma factors"/>
    <property type="match status" value="1"/>
</dbReference>
<gene>
    <name evidence="8" type="ORF">EC604_29080</name>
</gene>
<keyword evidence="4" id="KW-0238">DNA-binding</keyword>
<dbReference type="SUPFAM" id="SSF88659">
    <property type="entry name" value="Sigma3 and sigma4 domains of RNA polymerase sigma factors"/>
    <property type="match status" value="1"/>
</dbReference>
<feature type="domain" description="RNA polymerase sigma-70 region 2" evidence="6">
    <location>
        <begin position="24"/>
        <end position="90"/>
    </location>
</feature>
<dbReference type="CDD" id="cd06171">
    <property type="entry name" value="Sigma70_r4"/>
    <property type="match status" value="1"/>
</dbReference>
<dbReference type="GO" id="GO:0003677">
    <property type="term" value="F:DNA binding"/>
    <property type="evidence" value="ECO:0007669"/>
    <property type="project" value="UniProtKB-KW"/>
</dbReference>
<sequence>MVQWFDYFKVPIGSVDPTIQETVYNSFYKFVYPSIYSMILDHSLTEDIIQDAFIKSITKGPYIRSDSNIPAWIKRLAYNTTLDYLRKLNRERRLLAHPCSYDIEIPSDSMTVDREVERKESNEELYRAIDELKLDYQVALILFYVEGKTYREICNELRLTESVFTQRLARARKKLLHNLQRLDSKDIL</sequence>
<dbReference type="Pfam" id="PF04542">
    <property type="entry name" value="Sigma70_r2"/>
    <property type="match status" value="1"/>
</dbReference>
<organism evidence="8 9">
    <name type="scientific">Paenibacillus amylolyticus</name>
    <dbReference type="NCBI Taxonomy" id="1451"/>
    <lineage>
        <taxon>Bacteria</taxon>
        <taxon>Bacillati</taxon>
        <taxon>Bacillota</taxon>
        <taxon>Bacilli</taxon>
        <taxon>Bacillales</taxon>
        <taxon>Paenibacillaceae</taxon>
        <taxon>Paenibacillus</taxon>
    </lineage>
</organism>
<comment type="similarity">
    <text evidence="1">Belongs to the sigma-70 factor family. ECF subfamily.</text>
</comment>
<dbReference type="Gene3D" id="1.10.10.10">
    <property type="entry name" value="Winged helix-like DNA-binding domain superfamily/Winged helix DNA-binding domain"/>
    <property type="match status" value="1"/>
</dbReference>
<dbReference type="Proteomes" id="UP000323664">
    <property type="component" value="Unassembled WGS sequence"/>
</dbReference>